<dbReference type="Pfam" id="PF07258">
    <property type="entry name" value="COMM_domain"/>
    <property type="match status" value="1"/>
</dbReference>
<dbReference type="InterPro" id="IPR047155">
    <property type="entry name" value="COMMD4/6/7/8"/>
</dbReference>
<name>A0AAV4DRL8_9GAST</name>
<sequence length="187" mass="21097">MVVEKWEAAVPVLQKASQGDVETVCHLIAESICRDGPISADKFSSIWSIEEWWEVRQFITEVLKKAVGKSWTKEQISEELGSLKDDYKKVIIDTVAIHNLNMRQKLVHDTAAVSKTVLADFDWKLKLALSSDKLASLQEPLLQVDFDVRDANGERREINLELNRTELAKLITSLEGCSKSVQQLTTS</sequence>
<dbReference type="PANTHER" id="PTHR16231:SF0">
    <property type="entry name" value="COMM DOMAIN-CONTAINING PROTEIN 8"/>
    <property type="match status" value="1"/>
</dbReference>
<proteinExistence type="predicted"/>
<dbReference type="EMBL" id="BLXT01008234">
    <property type="protein sequence ID" value="GFO46884.1"/>
    <property type="molecule type" value="Genomic_DNA"/>
</dbReference>
<organism evidence="2 3">
    <name type="scientific">Plakobranchus ocellatus</name>
    <dbReference type="NCBI Taxonomy" id="259542"/>
    <lineage>
        <taxon>Eukaryota</taxon>
        <taxon>Metazoa</taxon>
        <taxon>Spiralia</taxon>
        <taxon>Lophotrochozoa</taxon>
        <taxon>Mollusca</taxon>
        <taxon>Gastropoda</taxon>
        <taxon>Heterobranchia</taxon>
        <taxon>Euthyneura</taxon>
        <taxon>Panpulmonata</taxon>
        <taxon>Sacoglossa</taxon>
        <taxon>Placobranchoidea</taxon>
        <taxon>Plakobranchidae</taxon>
        <taxon>Plakobranchus</taxon>
    </lineage>
</organism>
<evidence type="ECO:0000259" key="1">
    <source>
        <dbReference type="PROSITE" id="PS51269"/>
    </source>
</evidence>
<dbReference type="PANTHER" id="PTHR16231">
    <property type="entry name" value="COMM DOMAIN-CONTAINING PROTEIN 4-8 FAMILY MEMBER"/>
    <property type="match status" value="1"/>
</dbReference>
<reference evidence="2 3" key="1">
    <citation type="journal article" date="2021" name="Elife">
        <title>Chloroplast acquisition without the gene transfer in kleptoplastic sea slugs, Plakobranchus ocellatus.</title>
        <authorList>
            <person name="Maeda T."/>
            <person name="Takahashi S."/>
            <person name="Yoshida T."/>
            <person name="Shimamura S."/>
            <person name="Takaki Y."/>
            <person name="Nagai Y."/>
            <person name="Toyoda A."/>
            <person name="Suzuki Y."/>
            <person name="Arimoto A."/>
            <person name="Ishii H."/>
            <person name="Satoh N."/>
            <person name="Nishiyama T."/>
            <person name="Hasebe M."/>
            <person name="Maruyama T."/>
            <person name="Minagawa J."/>
            <person name="Obokata J."/>
            <person name="Shigenobu S."/>
        </authorList>
    </citation>
    <scope>NUCLEOTIDE SEQUENCE [LARGE SCALE GENOMIC DNA]</scope>
</reference>
<dbReference type="InterPro" id="IPR055184">
    <property type="entry name" value="COMMD8_HN"/>
</dbReference>
<keyword evidence="3" id="KW-1185">Reference proteome</keyword>
<dbReference type="Pfam" id="PF22838">
    <property type="entry name" value="COMMD8_HN"/>
    <property type="match status" value="1"/>
</dbReference>
<evidence type="ECO:0000313" key="3">
    <source>
        <dbReference type="Proteomes" id="UP000735302"/>
    </source>
</evidence>
<evidence type="ECO:0000313" key="2">
    <source>
        <dbReference type="EMBL" id="GFO46884.1"/>
    </source>
</evidence>
<feature type="domain" description="COMM" evidence="1">
    <location>
        <begin position="117"/>
        <end position="185"/>
    </location>
</feature>
<dbReference type="Proteomes" id="UP000735302">
    <property type="component" value="Unassembled WGS sequence"/>
</dbReference>
<comment type="caution">
    <text evidence="2">The sequence shown here is derived from an EMBL/GenBank/DDBJ whole genome shotgun (WGS) entry which is preliminary data.</text>
</comment>
<protein>
    <submittedName>
        <fullName evidence="2">Comm domain-containing protein 8-like</fullName>
    </submittedName>
</protein>
<dbReference type="InterPro" id="IPR017920">
    <property type="entry name" value="COMM"/>
</dbReference>
<gene>
    <name evidence="2" type="ORF">PoB_007338900</name>
</gene>
<accession>A0AAV4DRL8</accession>
<dbReference type="PROSITE" id="PS51269">
    <property type="entry name" value="COMM"/>
    <property type="match status" value="1"/>
</dbReference>
<dbReference type="AlphaFoldDB" id="A0AAV4DRL8"/>